<evidence type="ECO:0000256" key="2">
    <source>
        <dbReference type="ARBA" id="ARBA00023157"/>
    </source>
</evidence>
<gene>
    <name evidence="11" type="ORF">PTTG_01711</name>
</gene>
<dbReference type="VEuPathDB" id="FungiDB:PTTG_01711"/>
<evidence type="ECO:0000256" key="5">
    <source>
        <dbReference type="ARBA" id="ARBA00036818"/>
    </source>
</evidence>
<protein>
    <recommendedName>
        <fullName evidence="7">pectin lyase</fullName>
        <ecNumber evidence="7">4.2.2.10</ecNumber>
    </recommendedName>
</protein>
<evidence type="ECO:0000256" key="8">
    <source>
        <dbReference type="RuleBase" id="RU361173"/>
    </source>
</evidence>
<dbReference type="AlphaFoldDB" id="A0A180GY92"/>
<dbReference type="EMBL" id="ADAS02000013">
    <property type="protein sequence ID" value="OAV97484.1"/>
    <property type="molecule type" value="Genomic_DNA"/>
</dbReference>
<evidence type="ECO:0000313" key="11">
    <source>
        <dbReference type="EMBL" id="OAV97484.1"/>
    </source>
</evidence>
<reference evidence="12 13" key="3">
    <citation type="journal article" date="2017" name="G3 (Bethesda)">
        <title>Comparative analysis highlights variable genome content of wheat rusts and divergence of the mating loci.</title>
        <authorList>
            <person name="Cuomo C.A."/>
            <person name="Bakkeren G."/>
            <person name="Khalil H.B."/>
            <person name="Panwar V."/>
            <person name="Joly D."/>
            <person name="Linning R."/>
            <person name="Sakthikumar S."/>
            <person name="Song X."/>
            <person name="Adiconis X."/>
            <person name="Fan L."/>
            <person name="Goldberg J.M."/>
            <person name="Levin J.Z."/>
            <person name="Young S."/>
            <person name="Zeng Q."/>
            <person name="Anikster Y."/>
            <person name="Bruce M."/>
            <person name="Wang M."/>
            <person name="Yin C."/>
            <person name="McCallum B."/>
            <person name="Szabo L.J."/>
            <person name="Hulbert S."/>
            <person name="Chen X."/>
            <person name="Fellers J.P."/>
        </authorList>
    </citation>
    <scope>NUCLEOTIDE SEQUENCE</scope>
    <source>
        <strain evidence="13">Isolate 1-1 / race 1 (BBBD)</strain>
        <strain evidence="12">isolate 1-1 / race 1 (BBBD)</strain>
    </source>
</reference>
<dbReference type="GO" id="GO:0000272">
    <property type="term" value="P:polysaccharide catabolic process"/>
    <property type="evidence" value="ECO:0007669"/>
    <property type="project" value="UniProtKB-KW"/>
</dbReference>
<reference evidence="12" key="4">
    <citation type="submission" date="2025-05" db="UniProtKB">
        <authorList>
            <consortium name="EnsemblFungi"/>
        </authorList>
    </citation>
    <scope>IDENTIFICATION</scope>
    <source>
        <strain evidence="12">isolate 1-1 / race 1 (BBBD)</strain>
    </source>
</reference>
<sequence>MSLFKSHLRSIFLIFSYVQLVVFASHPKSPGFRKTSGKKVHSLSSKATGNILQITGGGSAAPQAPKDNDQLKAWLADDVPRVILIKTTFDFTSPKVNVSSPGCVPWAPCQNGNQIQQARDFNNWCSKFYSTHKPAQVLYHEAPLEPLVVKSNKTILGVGSSGVLRGKGLVLHNAHNVKIQNIIITQLNPSIVWGGDAIMLDGVSDVLIEHCTFSLVGRQMIVTGGMFSSEANTNVFLMNNLFDGRTDWSARCQNRHYWTVLISGPADTVTMANNCFDSTSGRSPKTGGAGNPNVLVHYYNNLHTNIVGETFEIASGSTFLAEGNVIKNAQFENPGDQVTDRGGNAHIPFLDADAQACQGPLGRPCVKNLIIQSSPYKFGLKKVALQAFQKRPPPNVGPIKAASDIVNGVPGGCGVGHI</sequence>
<evidence type="ECO:0000256" key="3">
    <source>
        <dbReference type="ARBA" id="ARBA00023180"/>
    </source>
</evidence>
<feature type="domain" description="Pectate lyase" evidence="10">
    <location>
        <begin position="111"/>
        <end position="332"/>
    </location>
</feature>
<name>A0A180GY92_PUCT1</name>
<keyword evidence="8" id="KW-0119">Carbohydrate metabolism</keyword>
<keyword evidence="13" id="KW-1185">Reference proteome</keyword>
<dbReference type="OrthoDB" id="1637350at2759"/>
<evidence type="ECO:0000313" key="13">
    <source>
        <dbReference type="Proteomes" id="UP000005240"/>
    </source>
</evidence>
<dbReference type="EnsemblFungi" id="PTTG_01711-t43_1">
    <property type="protein sequence ID" value="PTTG_01711-t43_1-p1"/>
    <property type="gene ID" value="PTTG_01711"/>
</dbReference>
<dbReference type="InterPro" id="IPR002022">
    <property type="entry name" value="Pec_lyase"/>
</dbReference>
<feature type="chain" id="PRO_5008110417" description="pectin lyase" evidence="9">
    <location>
        <begin position="24"/>
        <end position="418"/>
    </location>
</feature>
<comment type="function">
    <text evidence="6">Pectinolytic enzymes consist of four classes of enzymes: pectin lyase, polygalacturonase, pectin methylesterase and rhamnogalacturonase. Among pectinolytic enzymes, pectin lyase is the most important in depolymerization of pectin, since it cleaves internal glycosidic bonds of highly methylated pectins.</text>
</comment>
<comment type="similarity">
    <text evidence="1 8">Belongs to the polysaccharide lyase 1 family.</text>
</comment>
<reference evidence="11" key="2">
    <citation type="submission" date="2016-05" db="EMBL/GenBank/DDBJ databases">
        <title>Comparative analysis highlights variable genome content of wheat rusts and divergence of the mating loci.</title>
        <authorList>
            <person name="Cuomo C.A."/>
            <person name="Bakkeren G."/>
            <person name="Szabo L."/>
            <person name="Khalil H."/>
            <person name="Joly D."/>
            <person name="Goldberg J."/>
            <person name="Young S."/>
            <person name="Zeng Q."/>
            <person name="Fellers J."/>
        </authorList>
    </citation>
    <scope>NUCLEOTIDE SEQUENCE [LARGE SCALE GENOMIC DNA]</scope>
    <source>
        <strain evidence="11">1-1 BBBD Race 1</strain>
    </source>
</reference>
<dbReference type="Gene3D" id="2.160.20.10">
    <property type="entry name" value="Single-stranded right-handed beta-helix, Pectin lyase-like"/>
    <property type="match status" value="1"/>
</dbReference>
<dbReference type="EC" id="4.2.2.10" evidence="7"/>
<keyword evidence="2" id="KW-1015">Disulfide bond</keyword>
<dbReference type="SMART" id="SM00656">
    <property type="entry name" value="Amb_all"/>
    <property type="match status" value="1"/>
</dbReference>
<dbReference type="InterPro" id="IPR012334">
    <property type="entry name" value="Pectin_lyas_fold"/>
</dbReference>
<dbReference type="PANTHER" id="PTHR31683">
    <property type="entry name" value="PECTATE LYASE 18-RELATED"/>
    <property type="match status" value="1"/>
</dbReference>
<dbReference type="GO" id="GO:0005576">
    <property type="term" value="C:extracellular region"/>
    <property type="evidence" value="ECO:0007669"/>
    <property type="project" value="UniProtKB-SubCell"/>
</dbReference>
<dbReference type="InterPro" id="IPR045032">
    <property type="entry name" value="PEL"/>
</dbReference>
<evidence type="ECO:0000256" key="4">
    <source>
        <dbReference type="ARBA" id="ARBA00023239"/>
    </source>
</evidence>
<feature type="signal peptide" evidence="9">
    <location>
        <begin position="1"/>
        <end position="23"/>
    </location>
</feature>
<keyword evidence="8" id="KW-0964">Secreted</keyword>
<evidence type="ECO:0000313" key="12">
    <source>
        <dbReference type="EnsemblFungi" id="PTTG_01711-t43_1-p1"/>
    </source>
</evidence>
<evidence type="ECO:0000256" key="6">
    <source>
        <dbReference type="ARBA" id="ARBA00037631"/>
    </source>
</evidence>
<evidence type="ECO:0000256" key="9">
    <source>
        <dbReference type="SAM" id="SignalP"/>
    </source>
</evidence>
<dbReference type="PANTHER" id="PTHR31683:SF67">
    <property type="entry name" value="PECTIN LYASE F-RELATED"/>
    <property type="match status" value="1"/>
</dbReference>
<comment type="catalytic activity">
    <reaction evidence="5">
        <text>Eliminative cleavage of (1-&gt;4)-alpha-D-galacturonan methyl ester to give oligosaccharides with 4-deoxy-6-O-methyl-alpha-D-galact-4-enuronosyl groups at their non-reducing ends.</text>
        <dbReference type="EC" id="4.2.2.10"/>
    </reaction>
</comment>
<dbReference type="GO" id="GO:0030570">
    <property type="term" value="F:pectate lyase activity"/>
    <property type="evidence" value="ECO:0007669"/>
    <property type="project" value="InterPro"/>
</dbReference>
<proteinExistence type="inferred from homology"/>
<dbReference type="Proteomes" id="UP000005240">
    <property type="component" value="Unassembled WGS sequence"/>
</dbReference>
<dbReference type="GO" id="GO:0047490">
    <property type="term" value="F:pectin lyase activity"/>
    <property type="evidence" value="ECO:0007669"/>
    <property type="project" value="UniProtKB-EC"/>
</dbReference>
<dbReference type="InterPro" id="IPR011050">
    <property type="entry name" value="Pectin_lyase_fold/virulence"/>
</dbReference>
<keyword evidence="3" id="KW-0325">Glycoprotein</keyword>
<reference evidence="11" key="1">
    <citation type="submission" date="2009-11" db="EMBL/GenBank/DDBJ databases">
        <authorList>
            <consortium name="The Broad Institute Genome Sequencing Platform"/>
            <person name="Ward D."/>
            <person name="Feldgarden M."/>
            <person name="Earl A."/>
            <person name="Young S.K."/>
            <person name="Zeng Q."/>
            <person name="Koehrsen M."/>
            <person name="Alvarado L."/>
            <person name="Berlin A."/>
            <person name="Bochicchio J."/>
            <person name="Borenstein D."/>
            <person name="Chapman S.B."/>
            <person name="Chen Z."/>
            <person name="Engels R."/>
            <person name="Freedman E."/>
            <person name="Gellesch M."/>
            <person name="Goldberg J."/>
            <person name="Griggs A."/>
            <person name="Gujja S."/>
            <person name="Heilman E."/>
            <person name="Heiman D."/>
            <person name="Hepburn T."/>
            <person name="Howarth C."/>
            <person name="Jen D."/>
            <person name="Larson L."/>
            <person name="Lewis B."/>
            <person name="Mehta T."/>
            <person name="Park D."/>
            <person name="Pearson M."/>
            <person name="Roberts A."/>
            <person name="Saif S."/>
            <person name="Shea T."/>
            <person name="Shenoy N."/>
            <person name="Sisk P."/>
            <person name="Stolte C."/>
            <person name="Sykes S."/>
            <person name="Thomson T."/>
            <person name="Walk T."/>
            <person name="White J."/>
            <person name="Yandava C."/>
            <person name="Izard J."/>
            <person name="Baranova O.V."/>
            <person name="Blanton J.M."/>
            <person name="Tanner A.C."/>
            <person name="Dewhirst F.E."/>
            <person name="Haas B."/>
            <person name="Nusbaum C."/>
            <person name="Birren B."/>
        </authorList>
    </citation>
    <scope>NUCLEOTIDE SEQUENCE [LARGE SCALE GENOMIC DNA]</scope>
    <source>
        <strain evidence="11">1-1 BBBD Race 1</strain>
    </source>
</reference>
<evidence type="ECO:0000256" key="1">
    <source>
        <dbReference type="ARBA" id="ARBA00010980"/>
    </source>
</evidence>
<dbReference type="SUPFAM" id="SSF51126">
    <property type="entry name" value="Pectin lyase-like"/>
    <property type="match status" value="1"/>
</dbReference>
<accession>A0A180GY92</accession>
<keyword evidence="9" id="KW-0732">Signal</keyword>
<dbReference type="Pfam" id="PF00544">
    <property type="entry name" value="Pectate_lyase_4"/>
    <property type="match status" value="1"/>
</dbReference>
<comment type="subcellular location">
    <subcellularLocation>
        <location evidence="8">Secreted</location>
    </subcellularLocation>
</comment>
<organism evidence="11">
    <name type="scientific">Puccinia triticina (isolate 1-1 / race 1 (BBBD))</name>
    <name type="common">Brown leaf rust fungus</name>
    <dbReference type="NCBI Taxonomy" id="630390"/>
    <lineage>
        <taxon>Eukaryota</taxon>
        <taxon>Fungi</taxon>
        <taxon>Dikarya</taxon>
        <taxon>Basidiomycota</taxon>
        <taxon>Pucciniomycotina</taxon>
        <taxon>Pucciniomycetes</taxon>
        <taxon>Pucciniales</taxon>
        <taxon>Pucciniaceae</taxon>
        <taxon>Puccinia</taxon>
    </lineage>
</organism>
<dbReference type="STRING" id="630390.A0A180GY92"/>
<evidence type="ECO:0000259" key="10">
    <source>
        <dbReference type="SMART" id="SM00656"/>
    </source>
</evidence>
<keyword evidence="8" id="KW-0624">Polysaccharide degradation</keyword>
<evidence type="ECO:0000256" key="7">
    <source>
        <dbReference type="ARBA" id="ARBA00039082"/>
    </source>
</evidence>
<keyword evidence="4 8" id="KW-0456">Lyase</keyword>